<evidence type="ECO:0008006" key="3">
    <source>
        <dbReference type="Google" id="ProtNLM"/>
    </source>
</evidence>
<dbReference type="RefSeq" id="WP_311582203.1">
    <property type="nucleotide sequence ID" value="NZ_JAVRIF010000006.1"/>
</dbReference>
<organism evidence="1 2">
    <name type="scientific">Thalassotalea castellviae</name>
    <dbReference type="NCBI Taxonomy" id="3075612"/>
    <lineage>
        <taxon>Bacteria</taxon>
        <taxon>Pseudomonadati</taxon>
        <taxon>Pseudomonadota</taxon>
        <taxon>Gammaproteobacteria</taxon>
        <taxon>Alteromonadales</taxon>
        <taxon>Colwelliaceae</taxon>
        <taxon>Thalassotalea</taxon>
    </lineage>
</organism>
<keyword evidence="2" id="KW-1185">Reference proteome</keyword>
<reference evidence="1 2" key="1">
    <citation type="submission" date="2023-09" db="EMBL/GenBank/DDBJ databases">
        <authorList>
            <person name="Rey-Velasco X."/>
        </authorList>
    </citation>
    <scope>NUCLEOTIDE SEQUENCE [LARGE SCALE GENOMIC DNA]</scope>
    <source>
        <strain evidence="1 2">W431</strain>
    </source>
</reference>
<sequence>MTAVELINKIDEIKEHDIFGYWKAIEYEAEEIPLVQTIRAYDKSNTYISLLTIVFTDDNLKVIKLSFVFSGTWRFKDKTIVTLLDEFKIEDKDTKKYLSDNQDVMAHLTEQLSSRLNSEQIHKIIDLTKSTLQTECEGELTVLQRQE</sequence>
<evidence type="ECO:0000313" key="1">
    <source>
        <dbReference type="EMBL" id="MDT0604332.1"/>
    </source>
</evidence>
<proteinExistence type="predicted"/>
<protein>
    <recommendedName>
        <fullName evidence="3">DUF1828 domain-containing protein</fullName>
    </recommendedName>
</protein>
<dbReference type="Proteomes" id="UP001266357">
    <property type="component" value="Unassembled WGS sequence"/>
</dbReference>
<name>A0ABU3A2C4_9GAMM</name>
<gene>
    <name evidence="1" type="ORF">RM573_12060</name>
</gene>
<accession>A0ABU3A2C4</accession>
<dbReference type="EMBL" id="JAVRIF010000006">
    <property type="protein sequence ID" value="MDT0604332.1"/>
    <property type="molecule type" value="Genomic_DNA"/>
</dbReference>
<comment type="caution">
    <text evidence="1">The sequence shown here is derived from an EMBL/GenBank/DDBJ whole genome shotgun (WGS) entry which is preliminary data.</text>
</comment>
<evidence type="ECO:0000313" key="2">
    <source>
        <dbReference type="Proteomes" id="UP001266357"/>
    </source>
</evidence>